<dbReference type="RefSeq" id="XP_021840171.2">
    <property type="nucleotide sequence ID" value="XM_021984479.2"/>
</dbReference>
<dbReference type="PANTHER" id="PTHR34380:SF1">
    <property type="entry name" value="OS01G0221300 PROTEIN"/>
    <property type="match status" value="1"/>
</dbReference>
<evidence type="ECO:0000256" key="1">
    <source>
        <dbReference type="SAM" id="Coils"/>
    </source>
</evidence>
<dbReference type="AlphaFoldDB" id="A0A9R0I096"/>
<name>A0A9R0I096_SPIOL</name>
<reference evidence="3" key="1">
    <citation type="journal article" date="2021" name="Nat. Commun.">
        <title>Genomic analyses provide insights into spinach domestication and the genetic basis of agronomic traits.</title>
        <authorList>
            <person name="Cai X."/>
            <person name="Sun X."/>
            <person name="Xu C."/>
            <person name="Sun H."/>
            <person name="Wang X."/>
            <person name="Ge C."/>
            <person name="Zhang Z."/>
            <person name="Wang Q."/>
            <person name="Fei Z."/>
            <person name="Jiao C."/>
            <person name="Wang Q."/>
        </authorList>
    </citation>
    <scope>NUCLEOTIDE SEQUENCE [LARGE SCALE GENOMIC DNA]</scope>
    <source>
        <strain evidence="3">cv. Varoflay</strain>
    </source>
</reference>
<evidence type="ECO:0000256" key="2">
    <source>
        <dbReference type="SAM" id="MobiDB-lite"/>
    </source>
</evidence>
<dbReference type="PANTHER" id="PTHR34380">
    <property type="entry name" value="BNAA03G12380D PROTEIN"/>
    <property type="match status" value="1"/>
</dbReference>
<sequence>MDLNEIPSDHMVNGVEIDEKIVANFDFVTNKELDDSRVKSIEQEQRCREVEEKQLALELETRNKVMNLEAVKGEIRVLGTEKLRIEEEIKGLTEKRLALDLETRNKVMNLEAIKGEIRVLGGEKLRIEEEIKGLTEKKTTLVRENVGGESLLDEWEVSRVDQLMVENKVLECEKNFALKEVEVWKRKCKELEARMFELEGRLKCEGEDGVSIGIKEANSVNGGDVRGSRDSGSSSRLLGAVNGVMQMEGTPDKKSVLSEDTPAKKVHVRRRLSYQNERNHDDKIAPLTPAGARPSSAVVDIIDSDNECDVRAKHRPNTHSDGIFCSMSEYGVHKTDGSLDEVVFEEEKSGGRGSAPNIMTPKTKRKRDVLVVTSDDECEDYKCKPNRRTLRIENSDEDDDDVTPITRVSRRTLRIENNDEDDDDVTPIRRILKRITDESEDEDDDDNIPISQLKRYRAIPSSTPPRRRLVKYTHGEQETGNHPKTLTNETKTKTKTVVDDESSEDESETSDQSLSNFIVNDSDDEDVKDEESGDDHDSNEMEETSDSNLEFEEIISRLKSRRCPNSKWVSEGDMLSDFGKNPELCMRAVCALYRQQTNEEKACKASLIHNGRGFSKLDAIRGTILGEFLTDGDSNGDLVKSVEELQEHHPYGHEDCRKLADRYSKQLFKIYENGEDPFFP</sequence>
<dbReference type="GeneID" id="110780047"/>
<feature type="coiled-coil region" evidence="1">
    <location>
        <begin position="124"/>
        <end position="201"/>
    </location>
</feature>
<feature type="compositionally biased region" description="Acidic residues" evidence="2">
    <location>
        <begin position="499"/>
        <end position="509"/>
    </location>
</feature>
<proteinExistence type="predicted"/>
<dbReference type="KEGG" id="soe:110780047"/>
<organism evidence="3 4">
    <name type="scientific">Spinacia oleracea</name>
    <name type="common">Spinach</name>
    <dbReference type="NCBI Taxonomy" id="3562"/>
    <lineage>
        <taxon>Eukaryota</taxon>
        <taxon>Viridiplantae</taxon>
        <taxon>Streptophyta</taxon>
        <taxon>Embryophyta</taxon>
        <taxon>Tracheophyta</taxon>
        <taxon>Spermatophyta</taxon>
        <taxon>Magnoliopsida</taxon>
        <taxon>eudicotyledons</taxon>
        <taxon>Gunneridae</taxon>
        <taxon>Pentapetalae</taxon>
        <taxon>Caryophyllales</taxon>
        <taxon>Chenopodiaceae</taxon>
        <taxon>Chenopodioideae</taxon>
        <taxon>Anserineae</taxon>
        <taxon>Spinacia</taxon>
    </lineage>
</organism>
<feature type="compositionally biased region" description="Acidic residues" evidence="2">
    <location>
        <begin position="521"/>
        <end position="534"/>
    </location>
</feature>
<feature type="compositionally biased region" description="Acidic residues" evidence="2">
    <location>
        <begin position="438"/>
        <end position="447"/>
    </location>
</feature>
<evidence type="ECO:0000313" key="4">
    <source>
        <dbReference type="RefSeq" id="XP_021840171.2"/>
    </source>
</evidence>
<feature type="region of interest" description="Disordered" evidence="2">
    <location>
        <begin position="436"/>
        <end position="550"/>
    </location>
</feature>
<keyword evidence="1" id="KW-0175">Coiled coil</keyword>
<accession>A0A9R0I096</accession>
<evidence type="ECO:0000313" key="3">
    <source>
        <dbReference type="Proteomes" id="UP000813463"/>
    </source>
</evidence>
<gene>
    <name evidence="4" type="primary">LOC110780047</name>
</gene>
<dbReference type="Proteomes" id="UP000813463">
    <property type="component" value="Chromosome 3"/>
</dbReference>
<reference evidence="4" key="2">
    <citation type="submission" date="2025-08" db="UniProtKB">
        <authorList>
            <consortium name="RefSeq"/>
        </authorList>
    </citation>
    <scope>IDENTIFICATION</scope>
    <source>
        <tissue evidence="4">Leaf</tissue>
    </source>
</reference>
<protein>
    <submittedName>
        <fullName evidence="4">Uncharacterized protein</fullName>
    </submittedName>
</protein>
<feature type="compositionally biased region" description="Acidic residues" evidence="2">
    <location>
        <begin position="540"/>
        <end position="550"/>
    </location>
</feature>
<keyword evidence="3" id="KW-1185">Reference proteome</keyword>